<protein>
    <recommendedName>
        <fullName evidence="2">Retrotransposon Copia-like N-terminal domain-containing protein</fullName>
    </recommendedName>
</protein>
<dbReference type="Gramene" id="EOY01843">
    <property type="protein sequence ID" value="EOY01843"/>
    <property type="gene ID" value="TCM_011646"/>
</dbReference>
<gene>
    <name evidence="3" type="ORF">TCM_011646</name>
</gene>
<dbReference type="Proteomes" id="UP000026915">
    <property type="component" value="Chromosome 2"/>
</dbReference>
<proteinExistence type="predicted"/>
<feature type="region of interest" description="Disordered" evidence="1">
    <location>
        <begin position="1"/>
        <end position="30"/>
    </location>
</feature>
<dbReference type="EMBL" id="CM001880">
    <property type="protein sequence ID" value="EOY01843.1"/>
    <property type="molecule type" value="Genomic_DNA"/>
</dbReference>
<accession>A0A061EB34</accession>
<dbReference type="HOGENOM" id="CLU_2350889_0_0_1"/>
<feature type="domain" description="Retrotransposon Copia-like N-terminal" evidence="2">
    <location>
        <begin position="34"/>
        <end position="61"/>
    </location>
</feature>
<dbReference type="Pfam" id="PF14244">
    <property type="entry name" value="Retrotran_gag_3"/>
    <property type="match status" value="1"/>
</dbReference>
<reference evidence="3" key="1">
    <citation type="journal article" date="2013" name="Genome Biol.">
        <title>The genome sequence of the most widely cultivated cacao type and its use to identify candidate genes regulating pod color.</title>
        <authorList>
            <person name="Motamayor J.C."/>
            <person name="Mockaitis K."/>
            <person name="Schmutz J."/>
            <person name="Haiminen N."/>
            <person name="Iii D.L."/>
            <person name="Cornejo O."/>
            <person name="Findley S.D."/>
            <person name="Zheng P."/>
            <person name="Utro F."/>
            <person name="Royaert S."/>
            <person name="Saski C."/>
            <person name="Jenkins J."/>
            <person name="Podicheti R."/>
            <person name="Zhao M."/>
            <person name="Scheffler B.E."/>
            <person name="Stack J.C."/>
            <person name="Feltus F.A."/>
            <person name="Mustiga G.M."/>
            <person name="Amores F."/>
            <person name="Phillips W."/>
            <person name="Marelli J.P."/>
            <person name="May G.D."/>
            <person name="Shapiro H."/>
            <person name="Ma J."/>
            <person name="Bustamante C.D."/>
            <person name="Schnell R.J."/>
            <person name="Main D."/>
            <person name="Gilbert D."/>
            <person name="Parida L."/>
            <person name="Kuhn D.N."/>
        </authorList>
    </citation>
    <scope>NUCLEOTIDE SEQUENCE [LARGE SCALE GENOMIC DNA]</scope>
</reference>
<dbReference type="AlphaFoldDB" id="A0A061EB34"/>
<evidence type="ECO:0000313" key="3">
    <source>
        <dbReference type="EMBL" id="EOY01843.1"/>
    </source>
</evidence>
<evidence type="ECO:0000259" key="2">
    <source>
        <dbReference type="Pfam" id="PF14244"/>
    </source>
</evidence>
<dbReference type="InParanoid" id="A0A061EB34"/>
<feature type="compositionally biased region" description="Polar residues" evidence="1">
    <location>
        <begin position="1"/>
        <end position="21"/>
    </location>
</feature>
<name>A0A061EB34_THECC</name>
<sequence length="97" mass="10973">MSMSADSNQSRSQGSQTSSHISPIGDPQSPYYLHHINHQGSVIINPKLTTSNYVAWSRSFFFWLCPLKTSWVSLMEAFQNLKSQIHYTLLGLDVTIL</sequence>
<evidence type="ECO:0000313" key="4">
    <source>
        <dbReference type="Proteomes" id="UP000026915"/>
    </source>
</evidence>
<dbReference type="InterPro" id="IPR029472">
    <property type="entry name" value="Copia-like_N"/>
</dbReference>
<keyword evidence="4" id="KW-1185">Reference proteome</keyword>
<organism evidence="3 4">
    <name type="scientific">Theobroma cacao</name>
    <name type="common">Cacao</name>
    <name type="synonym">Cocoa</name>
    <dbReference type="NCBI Taxonomy" id="3641"/>
    <lineage>
        <taxon>Eukaryota</taxon>
        <taxon>Viridiplantae</taxon>
        <taxon>Streptophyta</taxon>
        <taxon>Embryophyta</taxon>
        <taxon>Tracheophyta</taxon>
        <taxon>Spermatophyta</taxon>
        <taxon>Magnoliopsida</taxon>
        <taxon>eudicotyledons</taxon>
        <taxon>Gunneridae</taxon>
        <taxon>Pentapetalae</taxon>
        <taxon>rosids</taxon>
        <taxon>malvids</taxon>
        <taxon>Malvales</taxon>
        <taxon>Malvaceae</taxon>
        <taxon>Byttnerioideae</taxon>
        <taxon>Theobroma</taxon>
    </lineage>
</organism>
<evidence type="ECO:0000256" key="1">
    <source>
        <dbReference type="SAM" id="MobiDB-lite"/>
    </source>
</evidence>